<dbReference type="GeneID" id="85341571"/>
<dbReference type="EMBL" id="MOOE01000010">
    <property type="protein sequence ID" value="KAK1522155.1"/>
    <property type="molecule type" value="Genomic_DNA"/>
</dbReference>
<name>A0AAI9YSN6_9PEZI</name>
<dbReference type="Proteomes" id="UP001240678">
    <property type="component" value="Unassembled WGS sequence"/>
</dbReference>
<evidence type="ECO:0000313" key="2">
    <source>
        <dbReference type="Proteomes" id="UP001240678"/>
    </source>
</evidence>
<organism evidence="1 2">
    <name type="scientific">Colletotrichum costaricense</name>
    <dbReference type="NCBI Taxonomy" id="1209916"/>
    <lineage>
        <taxon>Eukaryota</taxon>
        <taxon>Fungi</taxon>
        <taxon>Dikarya</taxon>
        <taxon>Ascomycota</taxon>
        <taxon>Pezizomycotina</taxon>
        <taxon>Sordariomycetes</taxon>
        <taxon>Hypocreomycetidae</taxon>
        <taxon>Glomerellales</taxon>
        <taxon>Glomerellaceae</taxon>
        <taxon>Colletotrichum</taxon>
        <taxon>Colletotrichum acutatum species complex</taxon>
    </lineage>
</organism>
<reference evidence="1 2" key="1">
    <citation type="submission" date="2016-10" db="EMBL/GenBank/DDBJ databases">
        <title>The genome sequence of Colletotrichum fioriniae PJ7.</title>
        <authorList>
            <person name="Baroncelli R."/>
        </authorList>
    </citation>
    <scope>NUCLEOTIDE SEQUENCE [LARGE SCALE GENOMIC DNA]</scope>
    <source>
        <strain evidence="1 2">IMI 309622</strain>
    </source>
</reference>
<dbReference type="AlphaFoldDB" id="A0AAI9YSN6"/>
<comment type="caution">
    <text evidence="1">The sequence shown here is derived from an EMBL/GenBank/DDBJ whole genome shotgun (WGS) entry which is preliminary data.</text>
</comment>
<gene>
    <name evidence="1" type="ORF">CCOS01_09867</name>
</gene>
<accession>A0AAI9YSN6</accession>
<keyword evidence="2" id="KW-1185">Reference proteome</keyword>
<proteinExistence type="predicted"/>
<protein>
    <submittedName>
        <fullName evidence="1">Uncharacterized protein</fullName>
    </submittedName>
</protein>
<sequence length="224" mass="23481">MPPRHGTTAVVVSCPPSLQQLTTPTGNDFTLGAAVSSGTRIPKWSSTAYETTNHSERRQGAAVIHAGRTSMLLEHVFSKAFISGVDARCLNHPPPQLSRPSLSAHCPWSGAQQSTASRCAGPVPKSAASMMPAGDNMKEREIATVCLSLGSPLARVVSHAVTAVVRPDQHPKQSPDLFASDPAKAPGLDYGTAGLSGRFGGFHRSFGLGPSRQSWLSTTGGYPL</sequence>
<evidence type="ECO:0000313" key="1">
    <source>
        <dbReference type="EMBL" id="KAK1522155.1"/>
    </source>
</evidence>
<dbReference type="RefSeq" id="XP_060311189.1">
    <property type="nucleotide sequence ID" value="XM_060458024.1"/>
</dbReference>